<dbReference type="GO" id="GO:0005385">
    <property type="term" value="F:zinc ion transmembrane transporter activity"/>
    <property type="evidence" value="ECO:0007669"/>
    <property type="project" value="InterPro"/>
</dbReference>
<gene>
    <name evidence="9" type="ORF">CTRG_01849</name>
</gene>
<evidence type="ECO:0000256" key="5">
    <source>
        <dbReference type="ARBA" id="ARBA00022989"/>
    </source>
</evidence>
<reference evidence="9 10" key="1">
    <citation type="journal article" date="2009" name="Nature">
        <title>Evolution of pathogenicity and sexual reproduction in eight Candida genomes.</title>
        <authorList>
            <person name="Butler G."/>
            <person name="Rasmussen M.D."/>
            <person name="Lin M.F."/>
            <person name="Santos M.A."/>
            <person name="Sakthikumar S."/>
            <person name="Munro C.A."/>
            <person name="Rheinbay E."/>
            <person name="Grabherr M."/>
            <person name="Forche A."/>
            <person name="Reedy J.L."/>
            <person name="Agrafioti I."/>
            <person name="Arnaud M.B."/>
            <person name="Bates S."/>
            <person name="Brown A.J."/>
            <person name="Brunke S."/>
            <person name="Costanzo M.C."/>
            <person name="Fitzpatrick D.A."/>
            <person name="de Groot P.W."/>
            <person name="Harris D."/>
            <person name="Hoyer L.L."/>
            <person name="Hube B."/>
            <person name="Klis F.M."/>
            <person name="Kodira C."/>
            <person name="Lennard N."/>
            <person name="Logue M.E."/>
            <person name="Martin R."/>
            <person name="Neiman A.M."/>
            <person name="Nikolaou E."/>
            <person name="Quail M.A."/>
            <person name="Quinn J."/>
            <person name="Santos M.C."/>
            <person name="Schmitzberger F.F."/>
            <person name="Sherlock G."/>
            <person name="Shah P."/>
            <person name="Silverstein K.A."/>
            <person name="Skrzypek M.S."/>
            <person name="Soll D."/>
            <person name="Staggs R."/>
            <person name="Stansfield I."/>
            <person name="Stumpf M.P."/>
            <person name="Sudbery P.E."/>
            <person name="Srikantha T."/>
            <person name="Zeng Q."/>
            <person name="Berman J."/>
            <person name="Berriman M."/>
            <person name="Heitman J."/>
            <person name="Gow N.A."/>
            <person name="Lorenz M.C."/>
            <person name="Birren B.W."/>
            <person name="Kellis M."/>
            <person name="Cuomo C.A."/>
        </authorList>
    </citation>
    <scope>NUCLEOTIDE SEQUENCE [LARGE SCALE GENOMIC DNA]</scope>
    <source>
        <strain evidence="10">ATCC MYA-3404 / T1</strain>
    </source>
</reference>
<evidence type="ECO:0000256" key="3">
    <source>
        <dbReference type="ARBA" id="ARBA00022448"/>
    </source>
</evidence>
<accession>C5M7L7</accession>
<feature type="transmembrane region" description="Helical" evidence="8">
    <location>
        <begin position="61"/>
        <end position="84"/>
    </location>
</feature>
<evidence type="ECO:0000256" key="1">
    <source>
        <dbReference type="ARBA" id="ARBA00004141"/>
    </source>
</evidence>
<feature type="transmembrane region" description="Helical" evidence="8">
    <location>
        <begin position="323"/>
        <end position="342"/>
    </location>
</feature>
<evidence type="ECO:0000256" key="8">
    <source>
        <dbReference type="RuleBase" id="RU362088"/>
    </source>
</evidence>
<evidence type="ECO:0000256" key="6">
    <source>
        <dbReference type="ARBA" id="ARBA00023065"/>
    </source>
</evidence>
<dbReference type="VEuPathDB" id="FungiDB:CTRG_01849"/>
<keyword evidence="4 8" id="KW-0812">Transmembrane</keyword>
<sequence>MNVQINPREEDACLLEYGSVDVDSHMSVRISAVFVLLALSAAGALLPLIAAKWKRIKLPTWFFFLARYFGSGAIVSTAFVHLLVDTSATLTKPCLGGTWVEYPWAQAIVLMSLFTIFVFDVIAHKKFQSDLRDGSCSESESNDNLDVITDVTDHKLNEDLESDLKKQNGPSHMVDEFYTKELLMKRMLNCVILEAGVVFHSVFVGLSLAMSGNEFITLYIAICFHQFFEGMGLGTRFASLEWPKKYNYVPWLSGFIFSLATPVAMAGGLGVRKTYSVESRTGLITTGVFNAACAGVLIYSGVSELMAADFIYSEEFRDKDMKLLVLALLSFSLGAGIMAFLGKWA</sequence>
<dbReference type="InterPro" id="IPR003689">
    <property type="entry name" value="ZIP"/>
</dbReference>
<dbReference type="AlphaFoldDB" id="C5M7L7"/>
<comment type="subcellular location">
    <subcellularLocation>
        <location evidence="1 8">Membrane</location>
        <topology evidence="1 8">Multi-pass membrane protein</topology>
    </subcellularLocation>
</comment>
<evidence type="ECO:0000256" key="4">
    <source>
        <dbReference type="ARBA" id="ARBA00022692"/>
    </source>
</evidence>
<dbReference type="EMBL" id="GG692396">
    <property type="protein sequence ID" value="EER34987.1"/>
    <property type="molecule type" value="Genomic_DNA"/>
</dbReference>
<dbReference type="eggNOG" id="KOG1558">
    <property type="taxonomic scope" value="Eukaryota"/>
</dbReference>
<evidence type="ECO:0000313" key="10">
    <source>
        <dbReference type="Proteomes" id="UP000002037"/>
    </source>
</evidence>
<dbReference type="KEGG" id="ctp:CTRG_01849"/>
<dbReference type="GeneID" id="8300112"/>
<evidence type="ECO:0000313" key="9">
    <source>
        <dbReference type="EMBL" id="EER34987.1"/>
    </source>
</evidence>
<keyword evidence="7 8" id="KW-0472">Membrane</keyword>
<feature type="transmembrane region" description="Helical" evidence="8">
    <location>
        <begin position="283"/>
        <end position="302"/>
    </location>
</feature>
<feature type="transmembrane region" description="Helical" evidence="8">
    <location>
        <begin position="104"/>
        <end position="123"/>
    </location>
</feature>
<dbReference type="Pfam" id="PF02535">
    <property type="entry name" value="Zip"/>
    <property type="match status" value="1"/>
</dbReference>
<dbReference type="NCBIfam" id="TIGR00820">
    <property type="entry name" value="zip"/>
    <property type="match status" value="1"/>
</dbReference>
<feature type="transmembrane region" description="Helical" evidence="8">
    <location>
        <begin position="30"/>
        <end position="49"/>
    </location>
</feature>
<organism evidence="9 10">
    <name type="scientific">Candida tropicalis (strain ATCC MYA-3404 / T1)</name>
    <name type="common">Yeast</name>
    <dbReference type="NCBI Taxonomy" id="294747"/>
    <lineage>
        <taxon>Eukaryota</taxon>
        <taxon>Fungi</taxon>
        <taxon>Dikarya</taxon>
        <taxon>Ascomycota</taxon>
        <taxon>Saccharomycotina</taxon>
        <taxon>Pichiomycetes</taxon>
        <taxon>Debaryomycetaceae</taxon>
        <taxon>Candida/Lodderomyces clade</taxon>
        <taxon>Candida</taxon>
    </lineage>
</organism>
<evidence type="ECO:0000256" key="7">
    <source>
        <dbReference type="ARBA" id="ARBA00023136"/>
    </source>
</evidence>
<comment type="similarity">
    <text evidence="2 8">Belongs to the ZIP transporter (TC 2.A.5) family.</text>
</comment>
<dbReference type="PANTHER" id="PTHR11040">
    <property type="entry name" value="ZINC/IRON TRANSPORTER"/>
    <property type="match status" value="1"/>
</dbReference>
<keyword evidence="6 8" id="KW-0406">Ion transport</keyword>
<dbReference type="Proteomes" id="UP000002037">
    <property type="component" value="Unassembled WGS sequence"/>
</dbReference>
<keyword evidence="10" id="KW-1185">Reference proteome</keyword>
<keyword evidence="5 8" id="KW-1133">Transmembrane helix</keyword>
<dbReference type="STRING" id="294747.C5M7L7"/>
<dbReference type="RefSeq" id="XP_002547542.1">
    <property type="nucleotide sequence ID" value="XM_002547496.1"/>
</dbReference>
<feature type="transmembrane region" description="Helical" evidence="8">
    <location>
        <begin position="216"/>
        <end position="237"/>
    </location>
</feature>
<evidence type="ECO:0008006" key="11">
    <source>
        <dbReference type="Google" id="ProtNLM"/>
    </source>
</evidence>
<feature type="transmembrane region" description="Helical" evidence="8">
    <location>
        <begin position="187"/>
        <end position="210"/>
    </location>
</feature>
<proteinExistence type="inferred from homology"/>
<dbReference type="InterPro" id="IPR004698">
    <property type="entry name" value="Zn/Fe_permease_fun/pln"/>
</dbReference>
<name>C5M7L7_CANTT</name>
<evidence type="ECO:0000256" key="2">
    <source>
        <dbReference type="ARBA" id="ARBA00006939"/>
    </source>
</evidence>
<dbReference type="HOGENOM" id="CLU_027089_0_2_1"/>
<dbReference type="OrthoDB" id="448280at2759"/>
<protein>
    <recommendedName>
        <fullName evidence="11">Zinc-regulated transporter 1</fullName>
    </recommendedName>
</protein>
<keyword evidence="3 8" id="KW-0813">Transport</keyword>
<dbReference type="PANTHER" id="PTHR11040:SF32">
    <property type="entry name" value="ZINC-REGULATED TRANSPORTER 1"/>
    <property type="match status" value="1"/>
</dbReference>
<dbReference type="GO" id="GO:0005886">
    <property type="term" value="C:plasma membrane"/>
    <property type="evidence" value="ECO:0007669"/>
    <property type="project" value="TreeGrafter"/>
</dbReference>
<feature type="transmembrane region" description="Helical" evidence="8">
    <location>
        <begin position="249"/>
        <end position="271"/>
    </location>
</feature>